<evidence type="ECO:0000313" key="3">
    <source>
        <dbReference type="Proteomes" id="UP000037035"/>
    </source>
</evidence>
<sequence length="125" mass="14295">MWSLFLIIKPIKQQEKMEIKDQSEMTQAGSAGKRCRNGFHNPKQNLNHNAKSCWLLHPNQAPEWGKEAQEKKSKIILDSSSSSHILRSSELGRKTQISPSEAKVPLCFNGENSKFPLKNVFMFLR</sequence>
<organism evidence="2 3">
    <name type="scientific">Puccinia sorghi</name>
    <dbReference type="NCBI Taxonomy" id="27349"/>
    <lineage>
        <taxon>Eukaryota</taxon>
        <taxon>Fungi</taxon>
        <taxon>Dikarya</taxon>
        <taxon>Basidiomycota</taxon>
        <taxon>Pucciniomycotina</taxon>
        <taxon>Pucciniomycetes</taxon>
        <taxon>Pucciniales</taxon>
        <taxon>Pucciniaceae</taxon>
        <taxon>Puccinia</taxon>
    </lineage>
</organism>
<dbReference type="OrthoDB" id="4951733at2759"/>
<reference evidence="2 3" key="1">
    <citation type="submission" date="2015-08" db="EMBL/GenBank/DDBJ databases">
        <title>Next Generation Sequencing and Analysis of the Genome of Puccinia sorghi L Schw, the Causal Agent of Maize Common Rust.</title>
        <authorList>
            <person name="Rochi L."/>
            <person name="Burguener G."/>
            <person name="Darino M."/>
            <person name="Turjanski A."/>
            <person name="Kreff E."/>
            <person name="Dieguez M.J."/>
            <person name="Sacco F."/>
        </authorList>
    </citation>
    <scope>NUCLEOTIDE SEQUENCE [LARGE SCALE GENOMIC DNA]</scope>
    <source>
        <strain evidence="2 3">RO10H11247</strain>
    </source>
</reference>
<comment type="caution">
    <text evidence="2">The sequence shown here is derived from an EMBL/GenBank/DDBJ whole genome shotgun (WGS) entry which is preliminary data.</text>
</comment>
<name>A0A0L6UPW1_9BASI</name>
<dbReference type="EMBL" id="LAVV01009622">
    <property type="protein sequence ID" value="KNZ50282.1"/>
    <property type="molecule type" value="Genomic_DNA"/>
</dbReference>
<evidence type="ECO:0000256" key="1">
    <source>
        <dbReference type="SAM" id="MobiDB-lite"/>
    </source>
</evidence>
<evidence type="ECO:0000313" key="2">
    <source>
        <dbReference type="EMBL" id="KNZ50282.1"/>
    </source>
</evidence>
<protein>
    <submittedName>
        <fullName evidence="2">Uncharacterized protein</fullName>
    </submittedName>
</protein>
<proteinExistence type="predicted"/>
<dbReference type="VEuPathDB" id="FungiDB:VP01_4508g1"/>
<dbReference type="Proteomes" id="UP000037035">
    <property type="component" value="Unassembled WGS sequence"/>
</dbReference>
<gene>
    <name evidence="2" type="ORF">VP01_4508g1</name>
</gene>
<keyword evidence="3" id="KW-1185">Reference proteome</keyword>
<feature type="region of interest" description="Disordered" evidence="1">
    <location>
        <begin position="23"/>
        <end position="42"/>
    </location>
</feature>
<dbReference type="AlphaFoldDB" id="A0A0L6UPW1"/>
<accession>A0A0L6UPW1</accession>